<accession>A0A481Z9Z7</accession>
<name>A0A481Z9Z7_9VIRU</name>
<evidence type="ECO:0008006" key="2">
    <source>
        <dbReference type="Google" id="ProtNLM"/>
    </source>
</evidence>
<proteinExistence type="predicted"/>
<dbReference type="Pfam" id="PF19061">
    <property type="entry name" value="DUF5757"/>
    <property type="match status" value="1"/>
</dbReference>
<reference evidence="1" key="1">
    <citation type="journal article" date="2019" name="MBio">
        <title>Virus Genomes from Deep Sea Sediments Expand the Ocean Megavirome and Support Independent Origins of Viral Gigantism.</title>
        <authorList>
            <person name="Backstrom D."/>
            <person name="Yutin N."/>
            <person name="Jorgensen S.L."/>
            <person name="Dharamshi J."/>
            <person name="Homa F."/>
            <person name="Zaremba-Niedwiedzka K."/>
            <person name="Spang A."/>
            <person name="Wolf Y.I."/>
            <person name="Koonin E.V."/>
            <person name="Ettema T.J."/>
        </authorList>
    </citation>
    <scope>NUCLEOTIDE SEQUENCE</scope>
</reference>
<gene>
    <name evidence="1" type="ORF">LCPAC401_03660</name>
</gene>
<sequence length="1287" mass="150459">MESFEDLREQGLNQEGFEGRDITYLFDKNTNINASRSGWELFLEIGGLSPDEYIIAIYTLLDYKKIKNFEEYDKALSEFHSQASRMTCRNDLDDETSLKYKLIILTSSININHLIRWTPEYDEHKQLLRELIIDKGYTIENLSEYGFDNPQHLHARILKDEGYSMDDCSAALYSKWRNIHNVMKELIDGELTLPQIYELLRFHWSDKINVAMLYFNIRSNVDEVKNFINDGMYNVTERYKSWIRQEYISRGNDMKLLSKLLGYQNVIIDLELFNSTAFIISSFRSVYSLVTRPKDGIRLFDKMKVSEGIPFIYYRESGKNVYSKVYRGDIKRSILSASDTAIPGKIYINIWIEKSIYSMATYTVKTNELELTVQEIYQIKTIELLESAFSSRLTQTKKTKIKGSFAIYSLEFDRSSFLDVVLNDSVLNKYLYVDDSTSTIKTHIQLKFTSTMGTASGYKTYDDTSTERKRSVLRCNVEYMYTEPGDKFLIESRDESKTGKVTTKFVNHESKERENMINFTIIDSDNIDIITSFIETMKRLITIYDRYEIKYEYSFLLDNYISTIAKPFVQQKITSARKRRSGKRGERKTKLDLLRELDNVLFASGYARSCPPAKQPISISESEAKVYKGKGNVLKFPNIDGGFYYFVGDIKYPFVGVRPNPTETREVYSHVPCLYVSSQDVTIKKWKEGEVIKKRKPSKKITLTSKILSFLTQGVLSPKLDKLVSIGDEQKDIEYRRLGMIDSKSSFLQCLLEAIEDKEYGNAKDKLKYIHDLRFQMAQEINLGVLKQELYDLAEEEIREDLENVNLFLDPRLHFRALEELFRITIYTFTKQGELEIPRHRIHHIKPYKKRNVVMIYKDGEQCELIFSTVRIYSHKIKPLYSLFLRAHGTYTWSIASREGGEKNKFYLRADLYSSVYFYDEVLKSYATHQYIDNYGKVRGFLTKVNYIEIFIAVIPSEPVNIPMLNERNFMPPQPNVREILDIFKHTSPSGFNSHGIWYPILDIRYGIFVYAVGGIDDVKETPPDPLGWYKSSSAIDDKRQIVLSIILQLIDWIYSIYLLDNPFGNIDEFFLSYVSTGGEYKEYDISGIKDHNFLPHDVDIYKAIEFVSLVVPSLVRDKRLWIYCDAFDIRIRYHLKETFSMILKKKIPEKIVGELSFFREDVNTVLIIGDKNLRNWMEDELREGRISLTIKDKVDPHTIEPYMYKSYLVQNTSSLGESLAIALHWNRYSINMRQVEQMEIINVDHVIYSEIERKLVVIETNFVSSSSYLEVIRYSPDEYGALLPMF</sequence>
<organism evidence="1">
    <name type="scientific">Pithovirus LCPAC401</name>
    <dbReference type="NCBI Taxonomy" id="2506595"/>
    <lineage>
        <taxon>Viruses</taxon>
        <taxon>Pithoviruses</taxon>
    </lineage>
</organism>
<dbReference type="InterPro" id="IPR043920">
    <property type="entry name" value="DUF5757"/>
</dbReference>
<dbReference type="EMBL" id="MK500581">
    <property type="protein sequence ID" value="QBK92728.1"/>
    <property type="molecule type" value="Genomic_DNA"/>
</dbReference>
<protein>
    <recommendedName>
        <fullName evidence="2">Early transcription factor large subunit-like protein</fullName>
    </recommendedName>
</protein>
<evidence type="ECO:0000313" key="1">
    <source>
        <dbReference type="EMBL" id="QBK92728.1"/>
    </source>
</evidence>